<comment type="caution">
    <text evidence="2">The sequence shown here is derived from an EMBL/GenBank/DDBJ whole genome shotgun (WGS) entry which is preliminary data.</text>
</comment>
<feature type="region of interest" description="Disordered" evidence="1">
    <location>
        <begin position="106"/>
        <end position="127"/>
    </location>
</feature>
<dbReference type="Proteomes" id="UP000316079">
    <property type="component" value="Unassembled WGS sequence"/>
</dbReference>
<evidence type="ECO:0000256" key="1">
    <source>
        <dbReference type="SAM" id="MobiDB-lite"/>
    </source>
</evidence>
<gene>
    <name evidence="2" type="ORF">DNTS_008230</name>
</gene>
<accession>A0A553NGM0</accession>
<reference evidence="2 3" key="1">
    <citation type="journal article" date="2019" name="Sci. Data">
        <title>Hybrid genome assembly and annotation of Danionella translucida.</title>
        <authorList>
            <person name="Kadobianskyi M."/>
            <person name="Schulze L."/>
            <person name="Schuelke M."/>
            <person name="Judkewitz B."/>
        </authorList>
    </citation>
    <scope>NUCLEOTIDE SEQUENCE [LARGE SCALE GENOMIC DNA]</scope>
    <source>
        <strain evidence="2 3">Bolton</strain>
    </source>
</reference>
<feature type="non-terminal residue" evidence="2">
    <location>
        <position position="1"/>
    </location>
</feature>
<organism evidence="2 3">
    <name type="scientific">Danionella cerebrum</name>
    <dbReference type="NCBI Taxonomy" id="2873325"/>
    <lineage>
        <taxon>Eukaryota</taxon>
        <taxon>Metazoa</taxon>
        <taxon>Chordata</taxon>
        <taxon>Craniata</taxon>
        <taxon>Vertebrata</taxon>
        <taxon>Euteleostomi</taxon>
        <taxon>Actinopterygii</taxon>
        <taxon>Neopterygii</taxon>
        <taxon>Teleostei</taxon>
        <taxon>Ostariophysi</taxon>
        <taxon>Cypriniformes</taxon>
        <taxon>Danionidae</taxon>
        <taxon>Danioninae</taxon>
        <taxon>Danionella</taxon>
    </lineage>
</organism>
<proteinExistence type="predicted"/>
<evidence type="ECO:0000313" key="3">
    <source>
        <dbReference type="Proteomes" id="UP000316079"/>
    </source>
</evidence>
<protein>
    <submittedName>
        <fullName evidence="2">Uncharacterized protein</fullName>
    </submittedName>
</protein>
<dbReference type="EMBL" id="SRMA01026989">
    <property type="protein sequence ID" value="TRY64555.1"/>
    <property type="molecule type" value="Genomic_DNA"/>
</dbReference>
<name>A0A553NGM0_9TELE</name>
<dbReference type="AlphaFoldDB" id="A0A553NGM0"/>
<keyword evidence="3" id="KW-1185">Reference proteome</keyword>
<sequence length="217" mass="24071">CIGFRMKDGANTAPEGASLRLRYGSALSNRRSSKPGALRGTGSESEAAGSDKLIRKQLETDRSADPGHHHTQHSWGLFFFFIPRLHSQKWGICIVFSKSSNEAAIPGLDKDRLSSNQEPIRSSSQGLIEPCDAPSQHWLPARLHRRNKSVLHQKRKEHFSFRISYTSESSSRGSMTPLSHNEVESATITQICVPLTNQVKLLPQLLTNQSKSSSSDH</sequence>
<evidence type="ECO:0000313" key="2">
    <source>
        <dbReference type="EMBL" id="TRY64555.1"/>
    </source>
</evidence>
<feature type="region of interest" description="Disordered" evidence="1">
    <location>
        <begin position="29"/>
        <end position="51"/>
    </location>
</feature>
<feature type="compositionally biased region" description="Polar residues" evidence="1">
    <location>
        <begin position="114"/>
        <end position="126"/>
    </location>
</feature>